<accession>A0AAE0G7M5</accession>
<feature type="compositionally biased region" description="Basic residues" evidence="1">
    <location>
        <begin position="615"/>
        <end position="626"/>
    </location>
</feature>
<dbReference type="EMBL" id="LGRX02008690">
    <property type="protein sequence ID" value="KAK3272979.1"/>
    <property type="molecule type" value="Genomic_DNA"/>
</dbReference>
<evidence type="ECO:0000313" key="2">
    <source>
        <dbReference type="EMBL" id="KAK3272979.1"/>
    </source>
</evidence>
<feature type="region of interest" description="Disordered" evidence="1">
    <location>
        <begin position="1"/>
        <end position="101"/>
    </location>
</feature>
<evidence type="ECO:0008006" key="4">
    <source>
        <dbReference type="Google" id="ProtNLM"/>
    </source>
</evidence>
<sequence length="626" mass="70669">MPLTCWGPARERIRPLLYQPAKGGEEEGTLAHPTSRLNTQIIRKLLDTEEERDTDSDGLPSLVSDDSDSDWDEEEGEEAEEEEEDKEEEEEEEERDKGIPHEFKQKVVSYIEAGDIPSRILNKLTLQFRGQPEVLARLPSKKRIVNLKREFTRKATGGIKFETVADLIEHTKGLELKASYPPDADVNDVVVLPNGVFEFGDTFGFTFSTRNLLQNAQRARDAWGGNFPGETGGSWKFLYCGWPILAFGTHSVYYDTETCAIRHAFRPIAFMFTKGESLEAFTRLFECIIEAVQMLFNFKVELSTAASDKADAIKEDTQPVLAALKENLKRLHKTRSREQFQQLAKLVIHQLRSKKEEQVANIVEKEYTSPPYDAWYVTASGVAYCDPSSQPIESCWKTVKQIKLYQLRARLDNMMHEGLKNWLYLDATTGLLCEPISNDNGGVVPAEVIASASEKLPANAYKKVAGVYYVNTKHAMDEPVTTTRVEDYDSSIAGNVRVRVQLSIDTFVQKFMSLHKVEWCPISERWVCDCNGFWHGCVCSHSHVAMHLENLVDLEALNAKLPAREKSGRKCKTKGAWHKQGPSPAKKAKKSSKSSSHSSKLAKQAKQIKQLQLKLKSKQGKKSKCK</sequence>
<evidence type="ECO:0000256" key="1">
    <source>
        <dbReference type="SAM" id="MobiDB-lite"/>
    </source>
</evidence>
<dbReference type="AlphaFoldDB" id="A0AAE0G7M5"/>
<reference evidence="2 3" key="1">
    <citation type="journal article" date="2015" name="Genome Biol. Evol.">
        <title>Comparative Genomics of a Bacterivorous Green Alga Reveals Evolutionary Causalities and Consequences of Phago-Mixotrophic Mode of Nutrition.</title>
        <authorList>
            <person name="Burns J.A."/>
            <person name="Paasch A."/>
            <person name="Narechania A."/>
            <person name="Kim E."/>
        </authorList>
    </citation>
    <scope>NUCLEOTIDE SEQUENCE [LARGE SCALE GENOMIC DNA]</scope>
    <source>
        <strain evidence="2 3">PLY_AMNH</strain>
    </source>
</reference>
<dbReference type="Proteomes" id="UP001190700">
    <property type="component" value="Unassembled WGS sequence"/>
</dbReference>
<feature type="compositionally biased region" description="Acidic residues" evidence="1">
    <location>
        <begin position="65"/>
        <end position="94"/>
    </location>
</feature>
<feature type="region of interest" description="Disordered" evidence="1">
    <location>
        <begin position="565"/>
        <end position="626"/>
    </location>
</feature>
<feature type="compositionally biased region" description="Low complexity" evidence="1">
    <location>
        <begin position="593"/>
        <end position="614"/>
    </location>
</feature>
<proteinExistence type="predicted"/>
<name>A0AAE0G7M5_9CHLO</name>
<evidence type="ECO:0000313" key="3">
    <source>
        <dbReference type="Proteomes" id="UP001190700"/>
    </source>
</evidence>
<organism evidence="2 3">
    <name type="scientific">Cymbomonas tetramitiformis</name>
    <dbReference type="NCBI Taxonomy" id="36881"/>
    <lineage>
        <taxon>Eukaryota</taxon>
        <taxon>Viridiplantae</taxon>
        <taxon>Chlorophyta</taxon>
        <taxon>Pyramimonadophyceae</taxon>
        <taxon>Pyramimonadales</taxon>
        <taxon>Pyramimonadaceae</taxon>
        <taxon>Cymbomonas</taxon>
    </lineage>
</organism>
<comment type="caution">
    <text evidence="2">The sequence shown here is derived from an EMBL/GenBank/DDBJ whole genome shotgun (WGS) entry which is preliminary data.</text>
</comment>
<gene>
    <name evidence="2" type="ORF">CYMTET_18757</name>
</gene>
<protein>
    <recommendedName>
        <fullName evidence="4">SWIM-type domain-containing protein</fullName>
    </recommendedName>
</protein>
<keyword evidence="3" id="KW-1185">Reference proteome</keyword>